<dbReference type="CDD" id="cd00130">
    <property type="entry name" value="PAS"/>
    <property type="match status" value="2"/>
</dbReference>
<evidence type="ECO:0000256" key="2">
    <source>
        <dbReference type="ARBA" id="ARBA00012438"/>
    </source>
</evidence>
<dbReference type="SUPFAM" id="SSF47384">
    <property type="entry name" value="Homodimeric domain of signal transducing histidine kinase"/>
    <property type="match status" value="1"/>
</dbReference>
<dbReference type="SMART" id="SM00387">
    <property type="entry name" value="HATPase_c"/>
    <property type="match status" value="1"/>
</dbReference>
<gene>
    <name evidence="9" type="ORF">LHA35_09775</name>
</gene>
<sequence length="869" mass="94124">MTGALSRHRTADGAERRLLALRASGLLGAPAEERFDRLTRLACHLLRVPVALVSLLDAERQFFLSAQGLAEPWAGRRQTPLAYSFCRWVVEAGLPLAVADVREDPRLGDNPAIEELGIAAYIAMPLALPDGCIIGALCGIDHRPRAWTAAEQAALRDLAGAVEAEMAAGLRQHEAETAGAALRASEARYRALFEVSPQMVWFTDAQGRCSYVNQYYIDFTGLPAEQAMGEGWLAAVHAADRASVRAAWAGAVASESGYEIEYRIRRGSDGIHRWFFVRGTPQRDPDGRVRRWIGVGIDIDDRRRAEDRLHRHSRRLELLSAAAAGLLAVRDPDEVLQPLFRSLAAEFGIDVSFSFVLDETGEGLRLASCFGVPEEARTGLARLAFGQAVCGTVAQTRRAMYLTDVQASGDPKLRLIKGHGIRAYACFPLLSAGDRLLGTLSFGTRGRDRLSEGDLAFLGTIAKYVAVVRERQSAEAALRVSESRLHLALAAGRLAFWEVDLDTGAVLRGPSHDAIFGYRATLPAWSYGAFLAHVLPEDRGAVERAYRAALNGESEATVECRIRRAGDDAVRWLEVHGRAHRDAEGRAVRLHGVLRDITERKETEAALRASGARLRELQAELLHVSRLSAAGEMATALAHELHQPLTAATTALQAARRMLAASAPQGPGAMTEVREAMDLAAGQGLRAGQIVRRLRDFVAHGETEKRPEHLPRLVEEASALAMVGARERGIALALRLGPRLPPVQVDRVQIQQVLFNLIRNAFEAMVSEVPARGRPATRYRELVVKAALAGPETVEVAVADSGPGLAPEVAGRLFEPFVSTKPDGMGVGLSISRTIIEAHGGRLWVEANPGGGAVFRFTLPAAPPDAEAR</sequence>
<dbReference type="InterPro" id="IPR013655">
    <property type="entry name" value="PAS_fold_3"/>
</dbReference>
<dbReference type="InterPro" id="IPR004358">
    <property type="entry name" value="Sig_transdc_His_kin-like_C"/>
</dbReference>
<accession>A0A9X1IC43</accession>
<keyword evidence="5" id="KW-0418">Kinase</keyword>
<dbReference type="PANTHER" id="PTHR43304">
    <property type="entry name" value="PHYTOCHROME-LIKE PROTEIN CPH1"/>
    <property type="match status" value="1"/>
</dbReference>
<dbReference type="InterPro" id="IPR003594">
    <property type="entry name" value="HATPase_dom"/>
</dbReference>
<dbReference type="SUPFAM" id="SSF55785">
    <property type="entry name" value="PYP-like sensor domain (PAS domain)"/>
    <property type="match status" value="2"/>
</dbReference>
<dbReference type="GO" id="GO:0000155">
    <property type="term" value="F:phosphorelay sensor kinase activity"/>
    <property type="evidence" value="ECO:0007669"/>
    <property type="project" value="InterPro"/>
</dbReference>
<feature type="domain" description="Histidine kinase" evidence="6">
    <location>
        <begin position="636"/>
        <end position="863"/>
    </location>
</feature>
<dbReference type="Gene3D" id="3.30.565.10">
    <property type="entry name" value="Histidine kinase-like ATPase, C-terminal domain"/>
    <property type="match status" value="1"/>
</dbReference>
<evidence type="ECO:0000259" key="6">
    <source>
        <dbReference type="PROSITE" id="PS50109"/>
    </source>
</evidence>
<dbReference type="SMART" id="SM00388">
    <property type="entry name" value="HisKA"/>
    <property type="match status" value="1"/>
</dbReference>
<dbReference type="Proteomes" id="UP001139311">
    <property type="component" value="Unassembled WGS sequence"/>
</dbReference>
<evidence type="ECO:0000256" key="3">
    <source>
        <dbReference type="ARBA" id="ARBA00022553"/>
    </source>
</evidence>
<dbReference type="EC" id="2.7.13.3" evidence="2"/>
<dbReference type="PANTHER" id="PTHR43304:SF1">
    <property type="entry name" value="PAC DOMAIN-CONTAINING PROTEIN"/>
    <property type="match status" value="1"/>
</dbReference>
<protein>
    <recommendedName>
        <fullName evidence="2">histidine kinase</fullName>
        <ecNumber evidence="2">2.7.13.3</ecNumber>
    </recommendedName>
</protein>
<organism evidence="9 10">
    <name type="scientific">Roseicella aerolata</name>
    <dbReference type="NCBI Taxonomy" id="2883479"/>
    <lineage>
        <taxon>Bacteria</taxon>
        <taxon>Pseudomonadati</taxon>
        <taxon>Pseudomonadota</taxon>
        <taxon>Alphaproteobacteria</taxon>
        <taxon>Acetobacterales</taxon>
        <taxon>Roseomonadaceae</taxon>
        <taxon>Roseicella</taxon>
    </lineage>
</organism>
<dbReference type="Gene3D" id="2.10.70.100">
    <property type="match status" value="1"/>
</dbReference>
<dbReference type="AlphaFoldDB" id="A0A9X1IC43"/>
<dbReference type="PROSITE" id="PS50113">
    <property type="entry name" value="PAC"/>
    <property type="match status" value="2"/>
</dbReference>
<dbReference type="SUPFAM" id="SSF55781">
    <property type="entry name" value="GAF domain-like"/>
    <property type="match status" value="2"/>
</dbReference>
<dbReference type="Gene3D" id="6.10.250.2580">
    <property type="match status" value="1"/>
</dbReference>
<dbReference type="InterPro" id="IPR000700">
    <property type="entry name" value="PAS-assoc_C"/>
</dbReference>
<dbReference type="PROSITE" id="PS50109">
    <property type="entry name" value="HIS_KIN"/>
    <property type="match status" value="1"/>
</dbReference>
<dbReference type="InterPro" id="IPR035965">
    <property type="entry name" value="PAS-like_dom_sf"/>
</dbReference>
<evidence type="ECO:0000259" key="8">
    <source>
        <dbReference type="PROSITE" id="PS50113"/>
    </source>
</evidence>
<dbReference type="EMBL" id="JAJAQI010000012">
    <property type="protein sequence ID" value="MCB4822019.1"/>
    <property type="molecule type" value="Genomic_DNA"/>
</dbReference>
<evidence type="ECO:0000256" key="5">
    <source>
        <dbReference type="ARBA" id="ARBA00022777"/>
    </source>
</evidence>
<dbReference type="FunFam" id="3.30.450.20:FF:000099">
    <property type="entry name" value="Sensory box sensor histidine kinase"/>
    <property type="match status" value="1"/>
</dbReference>
<dbReference type="InterPro" id="IPR005467">
    <property type="entry name" value="His_kinase_dom"/>
</dbReference>
<dbReference type="PROSITE" id="PS50112">
    <property type="entry name" value="PAS"/>
    <property type="match status" value="1"/>
</dbReference>
<dbReference type="Gene3D" id="1.10.287.130">
    <property type="match status" value="1"/>
</dbReference>
<evidence type="ECO:0000313" key="10">
    <source>
        <dbReference type="Proteomes" id="UP001139311"/>
    </source>
</evidence>
<dbReference type="NCBIfam" id="TIGR00229">
    <property type="entry name" value="sensory_box"/>
    <property type="match status" value="2"/>
</dbReference>
<dbReference type="InterPro" id="IPR052162">
    <property type="entry name" value="Sensor_kinase/Photoreceptor"/>
</dbReference>
<evidence type="ECO:0000256" key="4">
    <source>
        <dbReference type="ARBA" id="ARBA00022679"/>
    </source>
</evidence>
<dbReference type="Pfam" id="PF02518">
    <property type="entry name" value="HATPase_c"/>
    <property type="match status" value="1"/>
</dbReference>
<dbReference type="Pfam" id="PF13185">
    <property type="entry name" value="GAF_2"/>
    <property type="match status" value="1"/>
</dbReference>
<dbReference type="InterPro" id="IPR001610">
    <property type="entry name" value="PAC"/>
</dbReference>
<feature type="domain" description="PAS" evidence="7">
    <location>
        <begin position="185"/>
        <end position="255"/>
    </location>
</feature>
<comment type="catalytic activity">
    <reaction evidence="1">
        <text>ATP + protein L-histidine = ADP + protein N-phospho-L-histidine.</text>
        <dbReference type="EC" id="2.7.13.3"/>
    </reaction>
</comment>
<evidence type="ECO:0000313" key="9">
    <source>
        <dbReference type="EMBL" id="MCB4822019.1"/>
    </source>
</evidence>
<dbReference type="Gene3D" id="3.30.450.40">
    <property type="match status" value="2"/>
</dbReference>
<dbReference type="InterPro" id="IPR003018">
    <property type="entry name" value="GAF"/>
</dbReference>
<reference evidence="9" key="1">
    <citation type="submission" date="2021-10" db="EMBL/GenBank/DDBJ databases">
        <title>Roseicella aerolatum sp. nov., isolated from aerosols of e-waste dismantling site.</title>
        <authorList>
            <person name="Qin T."/>
        </authorList>
    </citation>
    <scope>NUCLEOTIDE SEQUENCE</scope>
    <source>
        <strain evidence="9">GB24</strain>
    </source>
</reference>
<dbReference type="InterPro" id="IPR003661">
    <property type="entry name" value="HisK_dim/P_dom"/>
</dbReference>
<dbReference type="InterPro" id="IPR036097">
    <property type="entry name" value="HisK_dim/P_sf"/>
</dbReference>
<dbReference type="InterPro" id="IPR000014">
    <property type="entry name" value="PAS"/>
</dbReference>
<dbReference type="SUPFAM" id="SSF55874">
    <property type="entry name" value="ATPase domain of HSP90 chaperone/DNA topoisomerase II/histidine kinase"/>
    <property type="match status" value="1"/>
</dbReference>
<name>A0A9X1IC43_9PROT</name>
<dbReference type="Pfam" id="PF08447">
    <property type="entry name" value="PAS_3"/>
    <property type="match status" value="2"/>
</dbReference>
<dbReference type="SMART" id="SM00091">
    <property type="entry name" value="PAS"/>
    <property type="match status" value="2"/>
</dbReference>
<dbReference type="Pfam" id="PF01590">
    <property type="entry name" value="GAF"/>
    <property type="match status" value="1"/>
</dbReference>
<evidence type="ECO:0000259" key="7">
    <source>
        <dbReference type="PROSITE" id="PS50112"/>
    </source>
</evidence>
<keyword evidence="10" id="KW-1185">Reference proteome</keyword>
<feature type="domain" description="PAC" evidence="8">
    <location>
        <begin position="258"/>
        <end position="311"/>
    </location>
</feature>
<feature type="domain" description="PAC" evidence="8">
    <location>
        <begin position="556"/>
        <end position="609"/>
    </location>
</feature>
<keyword evidence="3" id="KW-0597">Phosphoprotein</keyword>
<dbReference type="SMART" id="SM00065">
    <property type="entry name" value="GAF"/>
    <property type="match status" value="2"/>
</dbReference>
<dbReference type="InterPro" id="IPR036890">
    <property type="entry name" value="HATPase_C_sf"/>
</dbReference>
<comment type="caution">
    <text evidence="9">The sequence shown here is derived from an EMBL/GenBank/DDBJ whole genome shotgun (WGS) entry which is preliminary data.</text>
</comment>
<keyword evidence="4" id="KW-0808">Transferase</keyword>
<evidence type="ECO:0000256" key="1">
    <source>
        <dbReference type="ARBA" id="ARBA00000085"/>
    </source>
</evidence>
<dbReference type="RefSeq" id="WP_226607659.1">
    <property type="nucleotide sequence ID" value="NZ_JAJAQI010000012.1"/>
</dbReference>
<dbReference type="SMART" id="SM00086">
    <property type="entry name" value="PAC"/>
    <property type="match status" value="2"/>
</dbReference>
<proteinExistence type="predicted"/>
<dbReference type="InterPro" id="IPR029016">
    <property type="entry name" value="GAF-like_dom_sf"/>
</dbReference>
<dbReference type="PRINTS" id="PR00344">
    <property type="entry name" value="BCTRLSENSOR"/>
</dbReference>
<dbReference type="Gene3D" id="3.30.450.20">
    <property type="entry name" value="PAS domain"/>
    <property type="match status" value="2"/>
</dbReference>